<dbReference type="PANTHER" id="PTHR12121:SF31">
    <property type="entry name" value="FAMILY PROTEIN, PUTATIVE, EXPRESSED-RELATED"/>
    <property type="match status" value="1"/>
</dbReference>
<proteinExistence type="predicted"/>
<evidence type="ECO:0000313" key="2">
    <source>
        <dbReference type="EMBL" id="KAL3766896.1"/>
    </source>
</evidence>
<evidence type="ECO:0000256" key="1">
    <source>
        <dbReference type="SAM" id="MobiDB-lite"/>
    </source>
</evidence>
<reference evidence="2 3" key="1">
    <citation type="submission" date="2024-10" db="EMBL/GenBank/DDBJ databases">
        <title>Updated reference genomes for cyclostephanoid diatoms.</title>
        <authorList>
            <person name="Roberts W.R."/>
            <person name="Alverson A.J."/>
        </authorList>
    </citation>
    <scope>NUCLEOTIDE SEQUENCE [LARGE SCALE GENOMIC DNA]</scope>
    <source>
        <strain evidence="2 3">AJA232-27</strain>
    </source>
</reference>
<evidence type="ECO:0000313" key="3">
    <source>
        <dbReference type="Proteomes" id="UP001530293"/>
    </source>
</evidence>
<organism evidence="2 3">
    <name type="scientific">Discostella pseudostelligera</name>
    <dbReference type="NCBI Taxonomy" id="259834"/>
    <lineage>
        <taxon>Eukaryota</taxon>
        <taxon>Sar</taxon>
        <taxon>Stramenopiles</taxon>
        <taxon>Ochrophyta</taxon>
        <taxon>Bacillariophyta</taxon>
        <taxon>Coscinodiscophyceae</taxon>
        <taxon>Thalassiosirophycidae</taxon>
        <taxon>Stephanodiscales</taxon>
        <taxon>Stephanodiscaceae</taxon>
        <taxon>Discostella</taxon>
    </lineage>
</organism>
<dbReference type="SUPFAM" id="SSF56219">
    <property type="entry name" value="DNase I-like"/>
    <property type="match status" value="1"/>
</dbReference>
<dbReference type="PANTHER" id="PTHR12121">
    <property type="entry name" value="CARBON CATABOLITE REPRESSOR PROTEIN 4"/>
    <property type="match status" value="1"/>
</dbReference>
<sequence length="418" mass="46495">MKLRRLARRHGRKEQSLAVLLLIPLSTSNALTITTFNILAPVHRSMKGECDGSENENLQQQQQHQQQHRRESEREDWWLPRAESVANYISTKFAFSDVIMLQEWWFDEKFTAVFDLALGDAFERVAERRPGADGGIMRDDGMCCLVRRKGKLELVHSEKILTGPQRIAQIIHCKERCAYAGEDGRHVFIANSHLSFPGDADPTMNDMRQAMEAKLILDALARAGNECDDASSSSSSDNDRLEVIGGDFNSNSCGLAASLVESPPYNFVNCASATAEQMLTHIGGQVNIGVTHCNHLGERVSVDHIFLRSIETKTKQTTAAISSSCDDTIPANREIGNRCSALALGYLDSKGTRILNVRSDNIQLEGRSVLSDHRPVTAKIAWPRSNKPRKEVLSSELYANATWPLDPLEPAWGIIVEE</sequence>
<name>A0ABD3MY59_9STRA</name>
<dbReference type="EMBL" id="JALLBG020000079">
    <property type="protein sequence ID" value="KAL3766896.1"/>
    <property type="molecule type" value="Genomic_DNA"/>
</dbReference>
<dbReference type="InterPro" id="IPR050410">
    <property type="entry name" value="CCR4/nocturin_mRNA_transcr"/>
</dbReference>
<evidence type="ECO:0008006" key="4">
    <source>
        <dbReference type="Google" id="ProtNLM"/>
    </source>
</evidence>
<feature type="region of interest" description="Disordered" evidence="1">
    <location>
        <begin position="49"/>
        <end position="75"/>
    </location>
</feature>
<gene>
    <name evidence="2" type="ORF">ACHAWU_007986</name>
</gene>
<keyword evidence="3" id="KW-1185">Reference proteome</keyword>
<protein>
    <recommendedName>
        <fullName evidence="4">Endonuclease/exonuclease/phosphatase domain-containing protein</fullName>
    </recommendedName>
</protein>
<comment type="caution">
    <text evidence="2">The sequence shown here is derived from an EMBL/GenBank/DDBJ whole genome shotgun (WGS) entry which is preliminary data.</text>
</comment>
<accession>A0ABD3MY59</accession>
<dbReference type="Gene3D" id="3.60.10.10">
    <property type="entry name" value="Endonuclease/exonuclease/phosphatase"/>
    <property type="match status" value="1"/>
</dbReference>
<dbReference type="AlphaFoldDB" id="A0ABD3MY59"/>
<dbReference type="InterPro" id="IPR036691">
    <property type="entry name" value="Endo/exonu/phosph_ase_sf"/>
</dbReference>
<dbReference type="Proteomes" id="UP001530293">
    <property type="component" value="Unassembled WGS sequence"/>
</dbReference>